<comment type="caution">
    <text evidence="1">The sequence shown here is derived from an EMBL/GenBank/DDBJ whole genome shotgun (WGS) entry which is preliminary data.</text>
</comment>
<accession>A0AAW2NZX2</accession>
<sequence length="164" mass="19289">MEEASGRHEEPTEVNQRKCIQDLSNRVYELGLKIEQLSNSSADTAMLPRIEFPRFSGEDFSGWIYKCDQFFQVYKNTPDELKVRLASIHMEGDALRWHKKYMKTQNPAPVWTSMCVKCEQRSGSRVSQPGHWTKKKHRRRICRLQEMDDDGDDNEIYELKESSL</sequence>
<dbReference type="EMBL" id="JACGWK010000006">
    <property type="protein sequence ID" value="KAL0349139.1"/>
    <property type="molecule type" value="Genomic_DNA"/>
</dbReference>
<organism evidence="1">
    <name type="scientific">Sesamum angustifolium</name>
    <dbReference type="NCBI Taxonomy" id="2727405"/>
    <lineage>
        <taxon>Eukaryota</taxon>
        <taxon>Viridiplantae</taxon>
        <taxon>Streptophyta</taxon>
        <taxon>Embryophyta</taxon>
        <taxon>Tracheophyta</taxon>
        <taxon>Spermatophyta</taxon>
        <taxon>Magnoliopsida</taxon>
        <taxon>eudicotyledons</taxon>
        <taxon>Gunneridae</taxon>
        <taxon>Pentapetalae</taxon>
        <taxon>asterids</taxon>
        <taxon>lamiids</taxon>
        <taxon>Lamiales</taxon>
        <taxon>Pedaliaceae</taxon>
        <taxon>Sesamum</taxon>
    </lineage>
</organism>
<protein>
    <recommendedName>
        <fullName evidence="2">Retrotransposon gag domain-containing protein</fullName>
    </recommendedName>
</protein>
<proteinExistence type="predicted"/>
<gene>
    <name evidence="1" type="ORF">Sangu_1141700</name>
</gene>
<reference evidence="1" key="1">
    <citation type="submission" date="2020-06" db="EMBL/GenBank/DDBJ databases">
        <authorList>
            <person name="Li T."/>
            <person name="Hu X."/>
            <person name="Zhang T."/>
            <person name="Song X."/>
            <person name="Zhang H."/>
            <person name="Dai N."/>
            <person name="Sheng W."/>
            <person name="Hou X."/>
            <person name="Wei L."/>
        </authorList>
    </citation>
    <scope>NUCLEOTIDE SEQUENCE</scope>
    <source>
        <strain evidence="1">G01</strain>
        <tissue evidence="1">Leaf</tissue>
    </source>
</reference>
<reference evidence="1" key="2">
    <citation type="journal article" date="2024" name="Plant">
        <title>Genomic evolution and insights into agronomic trait innovations of Sesamum species.</title>
        <authorList>
            <person name="Miao H."/>
            <person name="Wang L."/>
            <person name="Qu L."/>
            <person name="Liu H."/>
            <person name="Sun Y."/>
            <person name="Le M."/>
            <person name="Wang Q."/>
            <person name="Wei S."/>
            <person name="Zheng Y."/>
            <person name="Lin W."/>
            <person name="Duan Y."/>
            <person name="Cao H."/>
            <person name="Xiong S."/>
            <person name="Wang X."/>
            <person name="Wei L."/>
            <person name="Li C."/>
            <person name="Ma Q."/>
            <person name="Ju M."/>
            <person name="Zhao R."/>
            <person name="Li G."/>
            <person name="Mu C."/>
            <person name="Tian Q."/>
            <person name="Mei H."/>
            <person name="Zhang T."/>
            <person name="Gao T."/>
            <person name="Zhang H."/>
        </authorList>
    </citation>
    <scope>NUCLEOTIDE SEQUENCE</scope>
    <source>
        <strain evidence="1">G01</strain>
    </source>
</reference>
<evidence type="ECO:0000313" key="1">
    <source>
        <dbReference type="EMBL" id="KAL0349139.1"/>
    </source>
</evidence>
<dbReference type="AlphaFoldDB" id="A0AAW2NZX2"/>
<name>A0AAW2NZX2_9LAMI</name>
<evidence type="ECO:0008006" key="2">
    <source>
        <dbReference type="Google" id="ProtNLM"/>
    </source>
</evidence>